<evidence type="ECO:0000313" key="1">
    <source>
        <dbReference type="EMBL" id="KIL45472.1"/>
    </source>
</evidence>
<sequence length="105" mass="12357">MLYFILAFNDAVYYIEEEETIVIFKQEDNLLHIFDVISKKRVEIDTILNSFVSADIEIINFYFTPDYDGLNIHPEFITKSDDTLFVRAFLKDGPKHFLFPLTSHS</sequence>
<dbReference type="EMBL" id="JXRP01000018">
    <property type="protein sequence ID" value="KIL45472.1"/>
    <property type="molecule type" value="Genomic_DNA"/>
</dbReference>
<accession>A0A0C2V927</accession>
<keyword evidence="2" id="KW-1185">Reference proteome</keyword>
<comment type="caution">
    <text evidence="1">The sequence shown here is derived from an EMBL/GenBank/DDBJ whole genome shotgun (WGS) entry which is preliminary data.</text>
</comment>
<proteinExistence type="predicted"/>
<gene>
    <name evidence="1" type="ORF">KP78_30160</name>
</gene>
<reference evidence="1 2" key="1">
    <citation type="submission" date="2015-01" db="EMBL/GenBank/DDBJ databases">
        <title>Genome sequencing of Jeotgalibacillus soli.</title>
        <authorList>
            <person name="Goh K.M."/>
            <person name="Chan K.-G."/>
            <person name="Yaakop A.S."/>
            <person name="Ee R."/>
            <person name="Gan H.M."/>
            <person name="Chan C.S."/>
        </authorList>
    </citation>
    <scope>NUCLEOTIDE SEQUENCE [LARGE SCALE GENOMIC DNA]</scope>
    <source>
        <strain evidence="1 2">P9</strain>
    </source>
</reference>
<dbReference type="STRING" id="889306.KP78_30160"/>
<name>A0A0C2V927_9BACL</name>
<dbReference type="PATRIC" id="fig|889306.3.peg.3027"/>
<dbReference type="RefSeq" id="WP_327063183.1">
    <property type="nucleotide sequence ID" value="NZ_JXRP01000018.1"/>
</dbReference>
<dbReference type="AlphaFoldDB" id="A0A0C2V927"/>
<protein>
    <submittedName>
        <fullName evidence="1">Uncharacterized protein</fullName>
    </submittedName>
</protein>
<dbReference type="Proteomes" id="UP000031938">
    <property type="component" value="Unassembled WGS sequence"/>
</dbReference>
<organism evidence="1 2">
    <name type="scientific">Jeotgalibacillus soli</name>
    <dbReference type="NCBI Taxonomy" id="889306"/>
    <lineage>
        <taxon>Bacteria</taxon>
        <taxon>Bacillati</taxon>
        <taxon>Bacillota</taxon>
        <taxon>Bacilli</taxon>
        <taxon>Bacillales</taxon>
        <taxon>Caryophanaceae</taxon>
        <taxon>Jeotgalibacillus</taxon>
    </lineage>
</organism>
<evidence type="ECO:0000313" key="2">
    <source>
        <dbReference type="Proteomes" id="UP000031938"/>
    </source>
</evidence>